<evidence type="ECO:0000256" key="5">
    <source>
        <dbReference type="ARBA" id="ARBA00032748"/>
    </source>
</evidence>
<dbReference type="OrthoDB" id="6493910at2759"/>
<proteinExistence type="inferred from homology"/>
<name>A0A8K0AE04_BRALA</name>
<organism evidence="7 8">
    <name type="scientific">Branchiostoma lanceolatum</name>
    <name type="common">Common lancelet</name>
    <name type="synonym">Amphioxus lanceolatum</name>
    <dbReference type="NCBI Taxonomy" id="7740"/>
    <lineage>
        <taxon>Eukaryota</taxon>
        <taxon>Metazoa</taxon>
        <taxon>Chordata</taxon>
        <taxon>Cephalochordata</taxon>
        <taxon>Leptocardii</taxon>
        <taxon>Amphioxiformes</taxon>
        <taxon>Branchiostomatidae</taxon>
        <taxon>Branchiostoma</taxon>
    </lineage>
</organism>
<gene>
    <name evidence="7" type="primary">RPS19BP1</name>
    <name evidence="7" type="ORF">BLAG_LOCUS25003</name>
</gene>
<keyword evidence="8" id="KW-1185">Reference proteome</keyword>
<evidence type="ECO:0000256" key="4">
    <source>
        <dbReference type="ARBA" id="ARBA00023242"/>
    </source>
</evidence>
<reference evidence="7" key="1">
    <citation type="submission" date="2022-01" db="EMBL/GenBank/DDBJ databases">
        <authorList>
            <person name="Braso-Vives M."/>
        </authorList>
    </citation>
    <scope>NUCLEOTIDE SEQUENCE</scope>
</reference>
<dbReference type="GO" id="GO:0005730">
    <property type="term" value="C:nucleolus"/>
    <property type="evidence" value="ECO:0007669"/>
    <property type="project" value="UniProtKB-SubCell"/>
</dbReference>
<evidence type="ECO:0000256" key="6">
    <source>
        <dbReference type="SAM" id="MobiDB-lite"/>
    </source>
</evidence>
<dbReference type="PRINTS" id="PR02029">
    <property type="entry name" value="ACTREGSIRT1"/>
</dbReference>
<comment type="subcellular location">
    <subcellularLocation>
        <location evidence="1">Nucleus</location>
        <location evidence="1">Nucleolus</location>
    </subcellularLocation>
</comment>
<evidence type="ECO:0000313" key="7">
    <source>
        <dbReference type="EMBL" id="CAH1273771.1"/>
    </source>
</evidence>
<feature type="region of interest" description="Disordered" evidence="6">
    <location>
        <begin position="21"/>
        <end position="41"/>
    </location>
</feature>
<dbReference type="Proteomes" id="UP000838412">
    <property type="component" value="Chromosome 9"/>
</dbReference>
<sequence length="151" mass="17684">MSASLVRKALDLFKDDLIEDSKAGTKGKKKAQPLQNPTELISTNKRGVRKQLKRLQRGRRRETLTVKDKVTVSAIEQYKRQKKEDHTLDNLRYIRSFKTKVNRNVGEKILEHRRGRLAKDQPKKKRKTKETTVFSEEDFLKFEAEYIGGKK</sequence>
<evidence type="ECO:0000256" key="2">
    <source>
        <dbReference type="ARBA" id="ARBA00007318"/>
    </source>
</evidence>
<dbReference type="PANTHER" id="PTHR31454:SF2">
    <property type="entry name" value="ACTIVE REGULATOR OF SIRT1"/>
    <property type="match status" value="1"/>
</dbReference>
<dbReference type="AlphaFoldDB" id="A0A8K0AE04"/>
<evidence type="ECO:0000256" key="3">
    <source>
        <dbReference type="ARBA" id="ARBA00016855"/>
    </source>
</evidence>
<dbReference type="Pfam" id="PF15684">
    <property type="entry name" value="AROS"/>
    <property type="match status" value="1"/>
</dbReference>
<dbReference type="GO" id="GO:0019899">
    <property type="term" value="F:enzyme binding"/>
    <property type="evidence" value="ECO:0007669"/>
    <property type="project" value="TreeGrafter"/>
</dbReference>
<evidence type="ECO:0000256" key="1">
    <source>
        <dbReference type="ARBA" id="ARBA00004604"/>
    </source>
</evidence>
<accession>A0A8K0AE04</accession>
<evidence type="ECO:0000313" key="8">
    <source>
        <dbReference type="Proteomes" id="UP000838412"/>
    </source>
</evidence>
<protein>
    <recommendedName>
        <fullName evidence="3">Active regulator of SIRT1</fullName>
    </recommendedName>
    <alternativeName>
        <fullName evidence="5">40S ribosomal protein S19-binding protein 1</fullName>
    </alternativeName>
</protein>
<comment type="similarity">
    <text evidence="2">Belongs to the AROS family.</text>
</comment>
<dbReference type="PANTHER" id="PTHR31454">
    <property type="entry name" value="ACTIVE REGULATOR OF SIRT1"/>
    <property type="match status" value="1"/>
</dbReference>
<dbReference type="InterPro" id="IPR023262">
    <property type="entry name" value="AROS"/>
</dbReference>
<keyword evidence="4" id="KW-0539">Nucleus</keyword>
<dbReference type="EMBL" id="OV696694">
    <property type="protein sequence ID" value="CAH1273771.1"/>
    <property type="molecule type" value="Genomic_DNA"/>
</dbReference>